<dbReference type="Proteomes" id="UP000054279">
    <property type="component" value="Unassembled WGS sequence"/>
</dbReference>
<feature type="compositionally biased region" description="Polar residues" evidence="1">
    <location>
        <begin position="302"/>
        <end position="318"/>
    </location>
</feature>
<feature type="compositionally biased region" description="Polar residues" evidence="1">
    <location>
        <begin position="91"/>
        <end position="100"/>
    </location>
</feature>
<name>A0A0C9VD08_SPHS4</name>
<evidence type="ECO:0000313" key="3">
    <source>
        <dbReference type="Proteomes" id="UP000054279"/>
    </source>
</evidence>
<feature type="compositionally biased region" description="Polar residues" evidence="1">
    <location>
        <begin position="1"/>
        <end position="11"/>
    </location>
</feature>
<feature type="region of interest" description="Disordered" evidence="1">
    <location>
        <begin position="487"/>
        <end position="536"/>
    </location>
</feature>
<feature type="region of interest" description="Disordered" evidence="1">
    <location>
        <begin position="86"/>
        <end position="110"/>
    </location>
</feature>
<feature type="region of interest" description="Disordered" evidence="1">
    <location>
        <begin position="257"/>
        <end position="279"/>
    </location>
</feature>
<evidence type="ECO:0000313" key="2">
    <source>
        <dbReference type="EMBL" id="KIJ35286.1"/>
    </source>
</evidence>
<dbReference type="EMBL" id="KN837190">
    <property type="protein sequence ID" value="KIJ35286.1"/>
    <property type="molecule type" value="Genomic_DNA"/>
</dbReference>
<organism evidence="2 3">
    <name type="scientific">Sphaerobolus stellatus (strain SS14)</name>
    <dbReference type="NCBI Taxonomy" id="990650"/>
    <lineage>
        <taxon>Eukaryota</taxon>
        <taxon>Fungi</taxon>
        <taxon>Dikarya</taxon>
        <taxon>Basidiomycota</taxon>
        <taxon>Agaricomycotina</taxon>
        <taxon>Agaricomycetes</taxon>
        <taxon>Phallomycetidae</taxon>
        <taxon>Geastrales</taxon>
        <taxon>Sphaerobolaceae</taxon>
        <taxon>Sphaerobolus</taxon>
    </lineage>
</organism>
<dbReference type="OrthoDB" id="3271131at2759"/>
<dbReference type="AlphaFoldDB" id="A0A0C9VD08"/>
<accession>A0A0C9VD08</accession>
<proteinExistence type="predicted"/>
<evidence type="ECO:0000256" key="1">
    <source>
        <dbReference type="SAM" id="MobiDB-lite"/>
    </source>
</evidence>
<gene>
    <name evidence="2" type="ORF">M422DRAFT_262452</name>
</gene>
<reference evidence="2 3" key="1">
    <citation type="submission" date="2014-06" db="EMBL/GenBank/DDBJ databases">
        <title>Evolutionary Origins and Diversification of the Mycorrhizal Mutualists.</title>
        <authorList>
            <consortium name="DOE Joint Genome Institute"/>
            <consortium name="Mycorrhizal Genomics Consortium"/>
            <person name="Kohler A."/>
            <person name="Kuo A."/>
            <person name="Nagy L.G."/>
            <person name="Floudas D."/>
            <person name="Copeland A."/>
            <person name="Barry K.W."/>
            <person name="Cichocki N."/>
            <person name="Veneault-Fourrey C."/>
            <person name="LaButti K."/>
            <person name="Lindquist E.A."/>
            <person name="Lipzen A."/>
            <person name="Lundell T."/>
            <person name="Morin E."/>
            <person name="Murat C."/>
            <person name="Riley R."/>
            <person name="Ohm R."/>
            <person name="Sun H."/>
            <person name="Tunlid A."/>
            <person name="Henrissat B."/>
            <person name="Grigoriev I.V."/>
            <person name="Hibbett D.S."/>
            <person name="Martin F."/>
        </authorList>
    </citation>
    <scope>NUCLEOTIDE SEQUENCE [LARGE SCALE GENOMIC DNA]</scope>
    <source>
        <strain evidence="2 3">SS14</strain>
    </source>
</reference>
<keyword evidence="3" id="KW-1185">Reference proteome</keyword>
<feature type="region of interest" description="Disordered" evidence="1">
    <location>
        <begin position="793"/>
        <end position="837"/>
    </location>
</feature>
<feature type="region of interest" description="Disordered" evidence="1">
    <location>
        <begin position="298"/>
        <end position="393"/>
    </location>
</feature>
<protein>
    <submittedName>
        <fullName evidence="2">Uncharacterized protein</fullName>
    </submittedName>
</protein>
<dbReference type="HOGENOM" id="CLU_311252_0_0_1"/>
<feature type="region of interest" description="Disordered" evidence="1">
    <location>
        <begin position="1"/>
        <end position="40"/>
    </location>
</feature>
<sequence length="944" mass="104368">MASTDASSWSFNLRDYDCSDSGSEGEEEQENTVERLSSDSHLLKSLDLSAREDTASFKPNPWAIAKMNAVCRANAKQAPQITVDHAKSSAVRLSSPTQKQPRSDPAPKLTLYNPSKHILSTAQANAAPISEKRKSTELVQNKGNAAKSVDKSTHIKSQNIANIFRSQRAAASKQNAREPVSISIHAPSQADNSRNRTVSGDVSIKDTTFILPQSLGRHFTSGLYDTDIRGEDTPNVDIIPQDSGELERGLNASSVRMQERTTNDRSLTPFTTPPAKSGLYSSPIAIAQEIEDREIFTPSLPLPQNHSPPKYPSQNIQRYTPDPTTPISSVDTRRFESSRPIPEYTRIRDDTPHNFQVHKPSPQASLSPDPLFSRLKPRGISNTSLHSTKRKRDVPAYSFADEEEWSTLPRSKKPKTFSKASLNVPTKFSLPIALPRGQGISSSGRKLTLYKPPPRSIEKEQTATILNLKKVSGRSDAEELSRLMAEEQKTVETEAEDSNDCNNIHTDSAKLYSSPPSSPPHGMSSPSPLAPFSLGRTSQRYPATRRVLKERKKAVQEAFESLDLPSCGMIYQDGTDAKEIQIMIWDRKAIIGVDAGVSFDKTSEKGAVASGFPKNIKSIIAWINNLELSTETPTKGLLRSALPLTNLSDYTIKIEDVKLLVSVTHAVKHALAYWENLEHRLDFHLQADTNLAHIGGSWGSWDSAGLFFKKVGPPNANTIEGKDEVYLNFVDNLPEDATDIYHPAFGCTIFVKYIEFHTVHYHKIGPDPPSKLIYKESRQCWIQYVYIGDDDPIPPRPVDGYEDEEAGRYAPGTDEEESGTDRAGQDGNAEGSSTTSTGFGSGTCGYVRKVASELTRAEASIMLRRYIALKSGARYSMVHSDQVSEIHKVGDKMSVEETADCFAIWLLEKDFITKTVTGKNAVTIGFLPWGSFVDLKEEDPERRI</sequence>